<dbReference type="EMBL" id="CACRXK020003753">
    <property type="protein sequence ID" value="CAB4000096.1"/>
    <property type="molecule type" value="Genomic_DNA"/>
</dbReference>
<dbReference type="GO" id="GO:0005634">
    <property type="term" value="C:nucleus"/>
    <property type="evidence" value="ECO:0007669"/>
    <property type="project" value="UniProtKB-SubCell"/>
</dbReference>
<keyword evidence="10" id="KW-0106">Calcium</keyword>
<evidence type="ECO:0000256" key="12">
    <source>
        <dbReference type="ARBA" id="ARBA00023136"/>
    </source>
</evidence>
<dbReference type="InterPro" id="IPR045052">
    <property type="entry name" value="Copine"/>
</dbReference>
<organism evidence="19 20">
    <name type="scientific">Paramuricea clavata</name>
    <name type="common">Red gorgonian</name>
    <name type="synonym">Violescent sea-whip</name>
    <dbReference type="NCBI Taxonomy" id="317549"/>
    <lineage>
        <taxon>Eukaryota</taxon>
        <taxon>Metazoa</taxon>
        <taxon>Cnidaria</taxon>
        <taxon>Anthozoa</taxon>
        <taxon>Octocorallia</taxon>
        <taxon>Malacalcyonacea</taxon>
        <taxon>Plexauridae</taxon>
        <taxon>Paramuricea</taxon>
    </lineage>
</organism>
<evidence type="ECO:0000259" key="18">
    <source>
        <dbReference type="PROSITE" id="PS50004"/>
    </source>
</evidence>
<dbReference type="InterPro" id="IPR037768">
    <property type="entry name" value="C2B_Copine"/>
</dbReference>
<dbReference type="PROSITE" id="PS50004">
    <property type="entry name" value="C2"/>
    <property type="match status" value="2"/>
</dbReference>
<evidence type="ECO:0000256" key="9">
    <source>
        <dbReference type="ARBA" id="ARBA00022737"/>
    </source>
</evidence>
<gene>
    <name evidence="19" type="ORF">PACLA_8A015766</name>
</gene>
<evidence type="ECO:0000256" key="10">
    <source>
        <dbReference type="ARBA" id="ARBA00022837"/>
    </source>
</evidence>
<dbReference type="GO" id="GO:0071277">
    <property type="term" value="P:cellular response to calcium ion"/>
    <property type="evidence" value="ECO:0007669"/>
    <property type="project" value="TreeGrafter"/>
</dbReference>
<dbReference type="GO" id="GO:0005544">
    <property type="term" value="F:calcium-dependent phospholipid binding"/>
    <property type="evidence" value="ECO:0007669"/>
    <property type="project" value="InterPro"/>
</dbReference>
<evidence type="ECO:0000256" key="17">
    <source>
        <dbReference type="ARBA" id="ARBA00076171"/>
    </source>
</evidence>
<dbReference type="CDD" id="cd04047">
    <property type="entry name" value="C2B_Copine"/>
    <property type="match status" value="1"/>
</dbReference>
<keyword evidence="9" id="KW-0677">Repeat</keyword>
<protein>
    <recommendedName>
        <fullName evidence="16">Copine-3</fullName>
    </recommendedName>
    <alternativeName>
        <fullName evidence="17">Copine III</fullName>
    </alternativeName>
</protein>
<name>A0A7D9I2Z7_PARCT</name>
<keyword evidence="6" id="KW-0963">Cytoplasm</keyword>
<dbReference type="Pfam" id="PF07002">
    <property type="entry name" value="Copine"/>
    <property type="match status" value="1"/>
</dbReference>
<dbReference type="InterPro" id="IPR000008">
    <property type="entry name" value="C2_dom"/>
</dbReference>
<dbReference type="GO" id="GO:0005925">
    <property type="term" value="C:focal adhesion"/>
    <property type="evidence" value="ECO:0007669"/>
    <property type="project" value="UniProtKB-SubCell"/>
</dbReference>
<evidence type="ECO:0000256" key="5">
    <source>
        <dbReference type="ARBA" id="ARBA00022475"/>
    </source>
</evidence>
<evidence type="ECO:0000313" key="19">
    <source>
        <dbReference type="EMBL" id="CAB4000096.1"/>
    </source>
</evidence>
<feature type="domain" description="C2" evidence="18">
    <location>
        <begin position="120"/>
        <end position="245"/>
    </location>
</feature>
<feature type="domain" description="C2" evidence="18">
    <location>
        <begin position="1"/>
        <end position="113"/>
    </location>
</feature>
<dbReference type="Gene3D" id="2.60.40.150">
    <property type="entry name" value="C2 domain"/>
    <property type="match status" value="2"/>
</dbReference>
<comment type="function">
    <text evidence="14">Calcium-dependent phospholipid-binding protein that plays a role in ERBB2-mediated tumor cell migration in response to growth factor heregulin stimulation.</text>
</comment>
<evidence type="ECO:0000256" key="15">
    <source>
        <dbReference type="ARBA" id="ARBA00065466"/>
    </source>
</evidence>
<evidence type="ECO:0000256" key="1">
    <source>
        <dbReference type="ARBA" id="ARBA00004123"/>
    </source>
</evidence>
<comment type="subcellular location">
    <subcellularLocation>
        <location evidence="3">Cell junction</location>
        <location evidence="3">Focal adhesion</location>
    </subcellularLocation>
    <subcellularLocation>
        <location evidence="2">Cell membrane</location>
    </subcellularLocation>
    <subcellularLocation>
        <location evidence="4">Cytoplasm</location>
    </subcellularLocation>
    <subcellularLocation>
        <location evidence="1">Nucleus</location>
    </subcellularLocation>
</comment>
<dbReference type="InterPro" id="IPR010734">
    <property type="entry name" value="Copine_C"/>
</dbReference>
<reference evidence="19" key="1">
    <citation type="submission" date="2020-04" db="EMBL/GenBank/DDBJ databases">
        <authorList>
            <person name="Alioto T."/>
            <person name="Alioto T."/>
            <person name="Gomez Garrido J."/>
        </authorList>
    </citation>
    <scope>NUCLEOTIDE SEQUENCE</scope>
    <source>
        <strain evidence="19">A484AB</strain>
    </source>
</reference>
<keyword evidence="20" id="KW-1185">Reference proteome</keyword>
<dbReference type="FunFam" id="2.60.40.150:FF:000042">
    <property type="entry name" value="Copine 3"/>
    <property type="match status" value="1"/>
</dbReference>
<dbReference type="FunFam" id="2.60.40.150:FF:000099">
    <property type="entry name" value="Copine 3"/>
    <property type="match status" value="1"/>
</dbReference>
<comment type="caution">
    <text evidence="19">The sequence shown here is derived from an EMBL/GenBank/DDBJ whole genome shotgun (WGS) entry which is preliminary data.</text>
</comment>
<accession>A0A7D9I2Z7</accession>
<proteinExistence type="predicted"/>
<dbReference type="GO" id="GO:0046872">
    <property type="term" value="F:metal ion binding"/>
    <property type="evidence" value="ECO:0007669"/>
    <property type="project" value="UniProtKB-KW"/>
</dbReference>
<dbReference type="SMART" id="SM00239">
    <property type="entry name" value="C2"/>
    <property type="match status" value="2"/>
</dbReference>
<evidence type="ECO:0000256" key="6">
    <source>
        <dbReference type="ARBA" id="ARBA00022490"/>
    </source>
</evidence>
<dbReference type="PANTHER" id="PTHR10857">
    <property type="entry name" value="COPINE"/>
    <property type="match status" value="1"/>
</dbReference>
<dbReference type="Proteomes" id="UP001152795">
    <property type="component" value="Unassembled WGS sequence"/>
</dbReference>
<evidence type="ECO:0000256" key="3">
    <source>
        <dbReference type="ARBA" id="ARBA00004246"/>
    </source>
</evidence>
<evidence type="ECO:0000313" key="20">
    <source>
        <dbReference type="Proteomes" id="UP001152795"/>
    </source>
</evidence>
<evidence type="ECO:0000256" key="13">
    <source>
        <dbReference type="ARBA" id="ARBA00023242"/>
    </source>
</evidence>
<keyword evidence="11" id="KW-0965">Cell junction</keyword>
<evidence type="ECO:0000256" key="16">
    <source>
        <dbReference type="ARBA" id="ARBA00074834"/>
    </source>
</evidence>
<dbReference type="Pfam" id="PF00168">
    <property type="entry name" value="C2"/>
    <property type="match status" value="2"/>
</dbReference>
<evidence type="ECO:0000256" key="11">
    <source>
        <dbReference type="ARBA" id="ARBA00022949"/>
    </source>
</evidence>
<evidence type="ECO:0000256" key="2">
    <source>
        <dbReference type="ARBA" id="ARBA00004236"/>
    </source>
</evidence>
<evidence type="ECO:0000256" key="8">
    <source>
        <dbReference type="ARBA" id="ARBA00022723"/>
    </source>
</evidence>
<dbReference type="GO" id="GO:0005737">
    <property type="term" value="C:cytoplasm"/>
    <property type="evidence" value="ECO:0007669"/>
    <property type="project" value="UniProtKB-SubCell"/>
</dbReference>
<dbReference type="InterPro" id="IPR035892">
    <property type="entry name" value="C2_domain_sf"/>
</dbReference>
<dbReference type="GO" id="GO:0005886">
    <property type="term" value="C:plasma membrane"/>
    <property type="evidence" value="ECO:0007669"/>
    <property type="project" value="UniProtKB-SubCell"/>
</dbReference>
<sequence>MEACVTKVALHISCKGLLDKDSFSKSDPLCAVYIQEGGNWKEYGRTERVGNNLNPEFSKTITINYYFEMVQKLKFIVYDVDNETVQLGDDDFLGSMECTLGQIVSKKNYTEKLTIKNKQTAGTITIVAEEINESNEIVQLVFHGKSLDKKDLLGKSDPYLVISKQLPDGTKVVVHKTEVCKNTLNPSFKMIEMPITELCNADYDRKIKIDCFDWDRDTEHDLIGSFETTLKELAPAKDREISFPLINEEKKAKKKKYVNSGLLYLSSFTVRRDHTFLDYIMGGCQVNFTVGVDFTASNGNPSNPTSLHFISPYNPNEYVQALVAVGSVCQDYDTDKMFPAYGFGAKLPPNGQVLHDFALNFNPSNPNCQEITGIVGAYQNCIRSVELYGPTNAAPIINLVAKSAEKAVGTAS</sequence>
<keyword evidence="8" id="KW-0479">Metal-binding</keyword>
<evidence type="ECO:0000256" key="7">
    <source>
        <dbReference type="ARBA" id="ARBA00022553"/>
    </source>
</evidence>
<evidence type="ECO:0000256" key="14">
    <source>
        <dbReference type="ARBA" id="ARBA00058857"/>
    </source>
</evidence>
<evidence type="ECO:0000256" key="4">
    <source>
        <dbReference type="ARBA" id="ARBA00004496"/>
    </source>
</evidence>
<keyword evidence="7" id="KW-0597">Phosphoprotein</keyword>
<feature type="non-terminal residue" evidence="19">
    <location>
        <position position="412"/>
    </location>
</feature>
<comment type="subunit">
    <text evidence="15">Monomer. Interacts with ERBB2 (preferentially with the tyrosine phosphorylated form); this interaction occurs at the cell membrane and is increased in a growth factor heregulin-dependent manner. Interacts with SHC1; this interaction may mediate the binding of CPNE3 with ERBB2. Interacts with RACK1.</text>
</comment>
<dbReference type="OrthoDB" id="5855668at2759"/>
<keyword evidence="12" id="KW-0472">Membrane</keyword>
<dbReference type="SUPFAM" id="SSF49562">
    <property type="entry name" value="C2 domain (Calcium/lipid-binding domain, CaLB)"/>
    <property type="match status" value="2"/>
</dbReference>
<keyword evidence="5" id="KW-1003">Cell membrane</keyword>
<dbReference type="PANTHER" id="PTHR10857:SF102">
    <property type="entry name" value="C2 DOMAIN-CONTAINING PROTEIN"/>
    <property type="match status" value="1"/>
</dbReference>
<keyword evidence="13" id="KW-0539">Nucleus</keyword>
<dbReference type="AlphaFoldDB" id="A0A7D9I2Z7"/>
<dbReference type="CDD" id="cd04048">
    <property type="entry name" value="C2A_Copine"/>
    <property type="match status" value="1"/>
</dbReference>